<dbReference type="Proteomes" id="UP000034231">
    <property type="component" value="Unassembled WGS sequence"/>
</dbReference>
<dbReference type="InterPro" id="IPR009267">
    <property type="entry name" value="NTP_transf_6"/>
</dbReference>
<evidence type="ECO:0000313" key="2">
    <source>
        <dbReference type="Proteomes" id="UP000034231"/>
    </source>
</evidence>
<dbReference type="PANTHER" id="PTHR39166:SF1">
    <property type="entry name" value="BLL1166 PROTEIN"/>
    <property type="match status" value="1"/>
</dbReference>
<dbReference type="PANTHER" id="PTHR39166">
    <property type="entry name" value="BLL1166 PROTEIN"/>
    <property type="match status" value="1"/>
</dbReference>
<proteinExistence type="predicted"/>
<reference evidence="1 2" key="1">
    <citation type="journal article" date="2015" name="Nature">
        <title>rRNA introns, odd ribosomes, and small enigmatic genomes across a large radiation of phyla.</title>
        <authorList>
            <person name="Brown C.T."/>
            <person name="Hug L.A."/>
            <person name="Thomas B.C."/>
            <person name="Sharon I."/>
            <person name="Castelle C.J."/>
            <person name="Singh A."/>
            <person name="Wilkins M.J."/>
            <person name="Williams K.H."/>
            <person name="Banfield J.F."/>
        </authorList>
    </citation>
    <scope>NUCLEOTIDE SEQUENCE [LARGE SCALE GENOMIC DNA]</scope>
</reference>
<organism evidence="1 2">
    <name type="scientific">Candidatus Shapirobacteria bacterium GW2011_GWE1_38_10</name>
    <dbReference type="NCBI Taxonomy" id="1618488"/>
    <lineage>
        <taxon>Bacteria</taxon>
        <taxon>Candidatus Shapironibacteriota</taxon>
    </lineage>
</organism>
<accession>A0A0G0IFG3</accession>
<comment type="caution">
    <text evidence="1">The sequence shown here is derived from an EMBL/GenBank/DDBJ whole genome shotgun (WGS) entry which is preliminary data.</text>
</comment>
<protein>
    <recommendedName>
        <fullName evidence="3">Nucleotidyltransferase family protein</fullName>
    </recommendedName>
</protein>
<name>A0A0G0IFG3_9BACT</name>
<sequence length="190" mass="22200">MTKEEIVELIKSDNWMMEILRTTKTLDLPDWYIGAGFIRSKVWDTLHGYSKRTSLPDVDVIYFNKTDFTANEANNESTKAEILYEKRLKKLLPEVEWSVTNQARMHLFHKTTPYKSSEEALSEWVETATCFGVRLDNNNQLILSAPRGVDDLVNLVLRPISDTPEAVSKFHQRIEDKKWLEKWPKLRVIT</sequence>
<evidence type="ECO:0008006" key="3">
    <source>
        <dbReference type="Google" id="ProtNLM"/>
    </source>
</evidence>
<dbReference type="EMBL" id="LBTX01000011">
    <property type="protein sequence ID" value="KKQ49715.1"/>
    <property type="molecule type" value="Genomic_DNA"/>
</dbReference>
<evidence type="ECO:0000313" key="1">
    <source>
        <dbReference type="EMBL" id="KKQ49715.1"/>
    </source>
</evidence>
<dbReference type="Pfam" id="PF06042">
    <property type="entry name" value="NTP_transf_6"/>
    <property type="match status" value="1"/>
</dbReference>
<dbReference type="AlphaFoldDB" id="A0A0G0IFG3"/>
<gene>
    <name evidence="1" type="ORF">US68_C0011G0022</name>
</gene>